<feature type="non-terminal residue" evidence="1">
    <location>
        <position position="1"/>
    </location>
</feature>
<accession>A0A381YAR1</accession>
<organism evidence="1">
    <name type="scientific">marine metagenome</name>
    <dbReference type="NCBI Taxonomy" id="408172"/>
    <lineage>
        <taxon>unclassified sequences</taxon>
        <taxon>metagenomes</taxon>
        <taxon>ecological metagenomes</taxon>
    </lineage>
</organism>
<dbReference type="EMBL" id="UINC01017785">
    <property type="protein sequence ID" value="SVA74128.1"/>
    <property type="molecule type" value="Genomic_DNA"/>
</dbReference>
<proteinExistence type="predicted"/>
<sequence>VFPLAALAIISIVCRGLARNTEPSFIKCRHVDYAEHGLVFIEKRNETPKGGPPGDETFGTVDRINYPRPGSDRRYTTVFLSCHAVGWISFRNHLANYGLGFTIRCCNWGAIPFVFD</sequence>
<dbReference type="AlphaFoldDB" id="A0A381YAR1"/>
<protein>
    <submittedName>
        <fullName evidence="1">Uncharacterized protein</fullName>
    </submittedName>
</protein>
<name>A0A381YAR1_9ZZZZ</name>
<gene>
    <name evidence="1" type="ORF">METZ01_LOCUS126982</name>
</gene>
<reference evidence="1" key="1">
    <citation type="submission" date="2018-05" db="EMBL/GenBank/DDBJ databases">
        <authorList>
            <person name="Lanie J.A."/>
            <person name="Ng W.-L."/>
            <person name="Kazmierczak K.M."/>
            <person name="Andrzejewski T.M."/>
            <person name="Davidsen T.M."/>
            <person name="Wayne K.J."/>
            <person name="Tettelin H."/>
            <person name="Glass J.I."/>
            <person name="Rusch D."/>
            <person name="Podicherti R."/>
            <person name="Tsui H.-C.T."/>
            <person name="Winkler M.E."/>
        </authorList>
    </citation>
    <scope>NUCLEOTIDE SEQUENCE</scope>
</reference>
<evidence type="ECO:0000313" key="1">
    <source>
        <dbReference type="EMBL" id="SVA74128.1"/>
    </source>
</evidence>